<dbReference type="GO" id="GO:0008270">
    <property type="term" value="F:zinc ion binding"/>
    <property type="evidence" value="ECO:0007669"/>
    <property type="project" value="UniProtKB-KW"/>
</dbReference>
<sequence length="437" mass="49546">MAEVSYLNLHDNDDDDEEDNDSSFQNDAILDLDSVPYWSHDFDSFDVDVELQPFDLPLRPRPQISTRHQRRSTQLPDEDVSGPGSITSADLFDRHNQVNFVMDLFHQRVEQSQSSTHVIRGSDLMDPDSSIDPNLGVIEANEELGSTHLELDLGLGLDFCTENHHDNSDNSEFEEQFMGGLRVVDIGSDSDFEENGVIGIDLNENDDFGVENEIVGDNDDSGLRIRWDSFQLEDHRDVNEDFEWEEVDGRIDEREVLSMSFNGEADTNMSVPAISPSVEEVGVERVDGLRNSEWEVLLNIHNLEVNSEIGHDGEFNFGDHDDHNHTMEYEMLFGQFTETEISLIGRPPAAKSATENLPSVVCTKEDVESNNALCAVCKDEMGVGEMAKKLPCLHRYHGDCIVPWLGIRNTCPVCRYELPTDDTDYERRKTQRAVHHR</sequence>
<evidence type="ECO:0000313" key="12">
    <source>
        <dbReference type="Proteomes" id="UP001642360"/>
    </source>
</evidence>
<gene>
    <name evidence="11" type="ORF">ILEXP_LOCUS15824</name>
</gene>
<keyword evidence="6" id="KW-0833">Ubl conjugation pathway</keyword>
<reference evidence="11 12" key="1">
    <citation type="submission" date="2024-02" db="EMBL/GenBank/DDBJ databases">
        <authorList>
            <person name="Vignale AGUSTIN F."/>
            <person name="Sosa J E."/>
            <person name="Modenutti C."/>
        </authorList>
    </citation>
    <scope>NUCLEOTIDE SEQUENCE [LARGE SCALE GENOMIC DNA]</scope>
</reference>
<dbReference type="Gene3D" id="3.30.40.10">
    <property type="entry name" value="Zinc/RING finger domain, C3HC4 (zinc finger)"/>
    <property type="match status" value="1"/>
</dbReference>
<dbReference type="InterPro" id="IPR013083">
    <property type="entry name" value="Znf_RING/FYVE/PHD"/>
</dbReference>
<dbReference type="PANTHER" id="PTHR15710:SF202">
    <property type="entry name" value="RING-TYPE E3 UBIQUITIN TRANSFERASE"/>
    <property type="match status" value="1"/>
</dbReference>
<feature type="compositionally biased region" description="Acidic residues" evidence="9">
    <location>
        <begin position="12"/>
        <end position="21"/>
    </location>
</feature>
<organism evidence="11 12">
    <name type="scientific">Ilex paraguariensis</name>
    <name type="common">yerba mate</name>
    <dbReference type="NCBI Taxonomy" id="185542"/>
    <lineage>
        <taxon>Eukaryota</taxon>
        <taxon>Viridiplantae</taxon>
        <taxon>Streptophyta</taxon>
        <taxon>Embryophyta</taxon>
        <taxon>Tracheophyta</taxon>
        <taxon>Spermatophyta</taxon>
        <taxon>Magnoliopsida</taxon>
        <taxon>eudicotyledons</taxon>
        <taxon>Gunneridae</taxon>
        <taxon>Pentapetalae</taxon>
        <taxon>asterids</taxon>
        <taxon>campanulids</taxon>
        <taxon>Aquifoliales</taxon>
        <taxon>Aquifoliaceae</taxon>
        <taxon>Ilex</taxon>
    </lineage>
</organism>
<evidence type="ECO:0000313" key="11">
    <source>
        <dbReference type="EMBL" id="CAK9147890.1"/>
    </source>
</evidence>
<dbReference type="FunFam" id="3.30.40.10:FF:000022">
    <property type="entry name" value="E3 ubiquitin-protein ligase RING1-like"/>
    <property type="match status" value="1"/>
</dbReference>
<dbReference type="AlphaFoldDB" id="A0ABC8RSD4"/>
<dbReference type="SMART" id="SM00184">
    <property type="entry name" value="RING"/>
    <property type="match status" value="1"/>
</dbReference>
<keyword evidence="7" id="KW-0862">Zinc</keyword>
<dbReference type="EC" id="2.3.2.27" evidence="2"/>
<keyword evidence="4" id="KW-0479">Metal-binding</keyword>
<dbReference type="GO" id="GO:0061630">
    <property type="term" value="F:ubiquitin protein ligase activity"/>
    <property type="evidence" value="ECO:0007669"/>
    <property type="project" value="UniProtKB-EC"/>
</dbReference>
<dbReference type="PROSITE" id="PS50089">
    <property type="entry name" value="ZF_RING_2"/>
    <property type="match status" value="1"/>
</dbReference>
<evidence type="ECO:0000259" key="10">
    <source>
        <dbReference type="PROSITE" id="PS50089"/>
    </source>
</evidence>
<keyword evidence="3" id="KW-0808">Transferase</keyword>
<dbReference type="SUPFAM" id="SSF57850">
    <property type="entry name" value="RING/U-box"/>
    <property type="match status" value="1"/>
</dbReference>
<comment type="catalytic activity">
    <reaction evidence="1">
        <text>S-ubiquitinyl-[E2 ubiquitin-conjugating enzyme]-L-cysteine + [acceptor protein]-L-lysine = [E2 ubiquitin-conjugating enzyme]-L-cysteine + N(6)-ubiquitinyl-[acceptor protein]-L-lysine.</text>
        <dbReference type="EC" id="2.3.2.27"/>
    </reaction>
</comment>
<keyword evidence="5 8" id="KW-0863">Zinc-finger</keyword>
<evidence type="ECO:0000256" key="7">
    <source>
        <dbReference type="ARBA" id="ARBA00022833"/>
    </source>
</evidence>
<evidence type="ECO:0000256" key="8">
    <source>
        <dbReference type="PROSITE-ProRule" id="PRU00175"/>
    </source>
</evidence>
<dbReference type="EMBL" id="CAUOFW020001724">
    <property type="protein sequence ID" value="CAK9147890.1"/>
    <property type="molecule type" value="Genomic_DNA"/>
</dbReference>
<proteinExistence type="predicted"/>
<dbReference type="PANTHER" id="PTHR15710">
    <property type="entry name" value="E3 UBIQUITIN-PROTEIN LIGASE PRAJA"/>
    <property type="match status" value="1"/>
</dbReference>
<feature type="domain" description="RING-type" evidence="10">
    <location>
        <begin position="374"/>
        <end position="415"/>
    </location>
</feature>
<evidence type="ECO:0000256" key="9">
    <source>
        <dbReference type="SAM" id="MobiDB-lite"/>
    </source>
</evidence>
<accession>A0ABC8RSD4</accession>
<evidence type="ECO:0000256" key="3">
    <source>
        <dbReference type="ARBA" id="ARBA00022679"/>
    </source>
</evidence>
<evidence type="ECO:0000256" key="4">
    <source>
        <dbReference type="ARBA" id="ARBA00022723"/>
    </source>
</evidence>
<feature type="region of interest" description="Disordered" evidence="9">
    <location>
        <begin position="57"/>
        <end position="83"/>
    </location>
</feature>
<feature type="region of interest" description="Disordered" evidence="9">
    <location>
        <begin position="1"/>
        <end position="24"/>
    </location>
</feature>
<name>A0ABC8RSD4_9AQUA</name>
<keyword evidence="12" id="KW-1185">Reference proteome</keyword>
<evidence type="ECO:0000256" key="5">
    <source>
        <dbReference type="ARBA" id="ARBA00022771"/>
    </source>
</evidence>
<comment type="caution">
    <text evidence="11">The sequence shown here is derived from an EMBL/GenBank/DDBJ whole genome shotgun (WGS) entry which is preliminary data.</text>
</comment>
<evidence type="ECO:0000256" key="1">
    <source>
        <dbReference type="ARBA" id="ARBA00000900"/>
    </source>
</evidence>
<evidence type="ECO:0000256" key="6">
    <source>
        <dbReference type="ARBA" id="ARBA00022786"/>
    </source>
</evidence>
<evidence type="ECO:0000256" key="2">
    <source>
        <dbReference type="ARBA" id="ARBA00012483"/>
    </source>
</evidence>
<dbReference type="InterPro" id="IPR001841">
    <property type="entry name" value="Znf_RING"/>
</dbReference>
<protein>
    <recommendedName>
        <fullName evidence="2">RING-type E3 ubiquitin transferase</fullName>
        <ecNumber evidence="2">2.3.2.27</ecNumber>
    </recommendedName>
</protein>
<dbReference type="Proteomes" id="UP001642360">
    <property type="component" value="Unassembled WGS sequence"/>
</dbReference>
<dbReference type="Pfam" id="PF13639">
    <property type="entry name" value="zf-RING_2"/>
    <property type="match status" value="1"/>
</dbReference>